<keyword evidence="4" id="KW-0378">Hydrolase</keyword>
<dbReference type="SUPFAM" id="SSF64182">
    <property type="entry name" value="DHH phosphoesterases"/>
    <property type="match status" value="1"/>
</dbReference>
<dbReference type="InterPro" id="IPR041122">
    <property type="entry name" value="RecJ_OB"/>
</dbReference>
<evidence type="ECO:0000256" key="2">
    <source>
        <dbReference type="ARBA" id="ARBA00019841"/>
    </source>
</evidence>
<dbReference type="InterPro" id="IPR001667">
    <property type="entry name" value="DDH_dom"/>
</dbReference>
<reference evidence="10 11" key="1">
    <citation type="submission" date="2016-10" db="EMBL/GenBank/DDBJ databases">
        <authorList>
            <person name="de Groot N.N."/>
        </authorList>
    </citation>
    <scope>NUCLEOTIDE SEQUENCE [LARGE SCALE GENOMIC DNA]</scope>
    <source>
        <strain evidence="10 11">AR40</strain>
    </source>
</reference>
<proteinExistence type="inferred from homology"/>
<dbReference type="Proteomes" id="UP000182584">
    <property type="component" value="Unassembled WGS sequence"/>
</dbReference>
<dbReference type="InterPro" id="IPR004610">
    <property type="entry name" value="RecJ"/>
</dbReference>
<dbReference type="Pfam" id="PF02272">
    <property type="entry name" value="DHHA1"/>
    <property type="match status" value="1"/>
</dbReference>
<dbReference type="EMBL" id="FOGJ01000015">
    <property type="protein sequence ID" value="SER96659.1"/>
    <property type="molecule type" value="Genomic_DNA"/>
</dbReference>
<evidence type="ECO:0000256" key="1">
    <source>
        <dbReference type="ARBA" id="ARBA00005915"/>
    </source>
</evidence>
<dbReference type="InterPro" id="IPR038763">
    <property type="entry name" value="DHH_sf"/>
</dbReference>
<evidence type="ECO:0000256" key="5">
    <source>
        <dbReference type="ARBA" id="ARBA00022839"/>
    </source>
</evidence>
<dbReference type="GO" id="GO:0008409">
    <property type="term" value="F:5'-3' exonuclease activity"/>
    <property type="evidence" value="ECO:0007669"/>
    <property type="project" value="InterPro"/>
</dbReference>
<gene>
    <name evidence="10" type="ORF">SAMN04487884_1155</name>
</gene>
<sequence length="606" mass="68075">MSKWMIAAKKADFNKIAKDFNISPITARLLRNRGLVDLEDIRRYLFGGREDLRDAHDLTDIEKAACIMKDRIDAGCKIRIIGDYDVDGICSSYILWAGLNFAAKGSKASSATETIIDYRLPDRIKDGYGLNERLVREAVDDNIDTIITCDNGIAAYNEVALAKELGLTIVVTDHHEVPISKEGDEEVQILPPADAVVDPKRHDCNVIFKEICGGVVAYKFIQILFEQYEKSGWNHAPLMVEDFYNEMLEFAALSTVCDVMPIEDENRVFVKEGLRQMENSHNLGLRSLINVNGLLGSKMTGYHLGFVIGPCLNATGRLDSAMRGLDLLTASNEMIAVNIAGDLKALNDSRKTMTQKGVDLATQEMDKYGKDIPKVIVLYQPDLHESIAGIVAGRVREKYSRPTIVLTNAKEGAKGSGRSTENYDMFRELSECKDLFTKFGGHKMAAGLSLTIDNIEELRQRLNANCTLSEEDFVEVKHLDMILPLQYLSIPLIKEFDILEPFGNGNDKPSFAARDIRIRSGRIMGKNKNCGKYKILDADGREYEMVYFGNMEKWHDFLTERYGNAIIDALYNNSVNTDIVLNIAYYPDINTWQGRESLQIVMTDFC</sequence>
<keyword evidence="3" id="KW-0540">Nuclease</keyword>
<dbReference type="NCBIfam" id="TIGR00644">
    <property type="entry name" value="recJ"/>
    <property type="match status" value="1"/>
</dbReference>
<evidence type="ECO:0000259" key="9">
    <source>
        <dbReference type="Pfam" id="PF17768"/>
    </source>
</evidence>
<dbReference type="AlphaFoldDB" id="A0A1H9TIH7"/>
<dbReference type="GO" id="GO:0006281">
    <property type="term" value="P:DNA repair"/>
    <property type="evidence" value="ECO:0007669"/>
    <property type="project" value="InterPro"/>
</dbReference>
<evidence type="ECO:0000256" key="4">
    <source>
        <dbReference type="ARBA" id="ARBA00022801"/>
    </source>
</evidence>
<dbReference type="PANTHER" id="PTHR30255:SF2">
    <property type="entry name" value="SINGLE-STRANDED-DNA-SPECIFIC EXONUCLEASE RECJ"/>
    <property type="match status" value="1"/>
</dbReference>
<protein>
    <recommendedName>
        <fullName evidence="2">Single-stranded-DNA-specific exonuclease RecJ</fullName>
    </recommendedName>
</protein>
<evidence type="ECO:0000256" key="3">
    <source>
        <dbReference type="ARBA" id="ARBA00022722"/>
    </source>
</evidence>
<organism evidence="10 11">
    <name type="scientific">Butyrivibrio fibrisolvens</name>
    <dbReference type="NCBI Taxonomy" id="831"/>
    <lineage>
        <taxon>Bacteria</taxon>
        <taxon>Bacillati</taxon>
        <taxon>Bacillota</taxon>
        <taxon>Clostridia</taxon>
        <taxon>Lachnospirales</taxon>
        <taxon>Lachnospiraceae</taxon>
        <taxon>Butyrivibrio</taxon>
    </lineage>
</organism>
<dbReference type="OrthoDB" id="9809852at2"/>
<evidence type="ECO:0000313" key="10">
    <source>
        <dbReference type="EMBL" id="SER96659.1"/>
    </source>
</evidence>
<feature type="domain" description="DHHA1" evidence="8">
    <location>
        <begin position="374"/>
        <end position="464"/>
    </location>
</feature>
<feature type="domain" description="DDH" evidence="7">
    <location>
        <begin position="77"/>
        <end position="229"/>
    </location>
</feature>
<comment type="similarity">
    <text evidence="1">Belongs to the RecJ family.</text>
</comment>
<dbReference type="Pfam" id="PF17768">
    <property type="entry name" value="RecJ_OB"/>
    <property type="match status" value="1"/>
</dbReference>
<evidence type="ECO:0000313" key="11">
    <source>
        <dbReference type="Proteomes" id="UP000182584"/>
    </source>
</evidence>
<feature type="domain" description="RecJ OB" evidence="9">
    <location>
        <begin position="479"/>
        <end position="604"/>
    </location>
</feature>
<dbReference type="Pfam" id="PF01368">
    <property type="entry name" value="DHH"/>
    <property type="match status" value="1"/>
</dbReference>
<evidence type="ECO:0000259" key="7">
    <source>
        <dbReference type="Pfam" id="PF01368"/>
    </source>
</evidence>
<dbReference type="InterPro" id="IPR051673">
    <property type="entry name" value="SSDNA_exonuclease_RecJ"/>
</dbReference>
<dbReference type="Gene3D" id="3.90.1640.30">
    <property type="match status" value="1"/>
</dbReference>
<dbReference type="GO" id="GO:0003676">
    <property type="term" value="F:nucleic acid binding"/>
    <property type="evidence" value="ECO:0007669"/>
    <property type="project" value="InterPro"/>
</dbReference>
<feature type="coiled-coil region" evidence="6">
    <location>
        <begin position="445"/>
        <end position="472"/>
    </location>
</feature>
<dbReference type="PANTHER" id="PTHR30255">
    <property type="entry name" value="SINGLE-STRANDED-DNA-SPECIFIC EXONUCLEASE RECJ"/>
    <property type="match status" value="1"/>
</dbReference>
<dbReference type="GO" id="GO:0006310">
    <property type="term" value="P:DNA recombination"/>
    <property type="evidence" value="ECO:0007669"/>
    <property type="project" value="InterPro"/>
</dbReference>
<dbReference type="RefSeq" id="WP_074756580.1">
    <property type="nucleotide sequence ID" value="NZ_FOGJ01000015.1"/>
</dbReference>
<keyword evidence="6" id="KW-0175">Coiled coil</keyword>
<accession>A0A1H9TIH7</accession>
<dbReference type="InterPro" id="IPR003156">
    <property type="entry name" value="DHHA1_dom"/>
</dbReference>
<name>A0A1H9TIH7_BUTFI</name>
<dbReference type="Gene3D" id="3.10.310.30">
    <property type="match status" value="1"/>
</dbReference>
<evidence type="ECO:0000256" key="6">
    <source>
        <dbReference type="SAM" id="Coils"/>
    </source>
</evidence>
<evidence type="ECO:0000259" key="8">
    <source>
        <dbReference type="Pfam" id="PF02272"/>
    </source>
</evidence>
<dbReference type="eggNOG" id="COG0608">
    <property type="taxonomic scope" value="Bacteria"/>
</dbReference>
<keyword evidence="5 10" id="KW-0269">Exonuclease</keyword>